<feature type="binding site" evidence="7">
    <location>
        <position position="83"/>
    </location>
    <ligand>
        <name>substrate</name>
    </ligand>
</feature>
<evidence type="ECO:0000256" key="3">
    <source>
        <dbReference type="ARBA" id="ARBA00011037"/>
    </source>
</evidence>
<dbReference type="HAMAP" id="MF_00169">
    <property type="entry name" value="AroQ"/>
    <property type="match status" value="1"/>
</dbReference>
<evidence type="ECO:0000256" key="2">
    <source>
        <dbReference type="ARBA" id="ARBA00004902"/>
    </source>
</evidence>
<protein>
    <recommendedName>
        <fullName evidence="5 7">3-dehydroquinate dehydratase</fullName>
        <shortName evidence="7">3-dehydroquinase</shortName>
        <ecNumber evidence="5 7">4.2.1.10</ecNumber>
    </recommendedName>
    <alternativeName>
        <fullName evidence="7">Type II DHQase</fullName>
    </alternativeName>
</protein>
<evidence type="ECO:0000313" key="9">
    <source>
        <dbReference type="Proteomes" id="UP000676601"/>
    </source>
</evidence>
<dbReference type="NCBIfam" id="TIGR01088">
    <property type="entry name" value="aroQ"/>
    <property type="match status" value="1"/>
</dbReference>
<feature type="active site" description="Proton acceptor" evidence="7">
    <location>
        <position position="32"/>
    </location>
</feature>
<dbReference type="InterPro" id="IPR036441">
    <property type="entry name" value="DHquinase_II_sf"/>
</dbReference>
<evidence type="ECO:0000256" key="1">
    <source>
        <dbReference type="ARBA" id="ARBA00001864"/>
    </source>
</evidence>
<gene>
    <name evidence="7 8" type="primary">aroQ</name>
    <name evidence="8" type="ORF">J21TS7_37070</name>
</gene>
<dbReference type="PROSITE" id="PS01029">
    <property type="entry name" value="DEHYDROQUINASE_II"/>
    <property type="match status" value="1"/>
</dbReference>
<reference evidence="8 9" key="1">
    <citation type="submission" date="2021-03" db="EMBL/GenBank/DDBJ databases">
        <title>Antimicrobial resistance genes in bacteria isolated from Japanese honey, and their potential for conferring macrolide and lincosamide resistance in the American foulbrood pathogen Paenibacillus larvae.</title>
        <authorList>
            <person name="Okamoto M."/>
            <person name="Kumagai M."/>
            <person name="Kanamori H."/>
            <person name="Takamatsu D."/>
        </authorList>
    </citation>
    <scope>NUCLEOTIDE SEQUENCE [LARGE SCALE GENOMIC DNA]</scope>
    <source>
        <strain evidence="8 9">J21TS7</strain>
    </source>
</reference>
<dbReference type="PANTHER" id="PTHR21272">
    <property type="entry name" value="CATABOLIC 3-DEHYDROQUINASE"/>
    <property type="match status" value="1"/>
</dbReference>
<feature type="site" description="Transition state stabilizer" evidence="7">
    <location>
        <position position="27"/>
    </location>
</feature>
<dbReference type="InterPro" id="IPR001874">
    <property type="entry name" value="DHquinase_II"/>
</dbReference>
<feature type="binding site" evidence="7">
    <location>
        <position position="89"/>
    </location>
    <ligand>
        <name>substrate</name>
    </ligand>
</feature>
<proteinExistence type="inferred from homology"/>
<dbReference type="NCBIfam" id="NF003807">
    <property type="entry name" value="PRK05395.1-4"/>
    <property type="match status" value="1"/>
</dbReference>
<evidence type="ECO:0000256" key="7">
    <source>
        <dbReference type="HAMAP-Rule" id="MF_00169"/>
    </source>
</evidence>
<evidence type="ECO:0000256" key="5">
    <source>
        <dbReference type="ARBA" id="ARBA00012060"/>
    </source>
</evidence>
<keyword evidence="6 7" id="KW-0456">Lyase</keyword>
<evidence type="ECO:0000256" key="4">
    <source>
        <dbReference type="ARBA" id="ARBA00011193"/>
    </source>
</evidence>
<feature type="active site" description="Proton donor" evidence="7">
    <location>
        <position position="109"/>
    </location>
</feature>
<dbReference type="PANTHER" id="PTHR21272:SF3">
    <property type="entry name" value="CATABOLIC 3-DEHYDROQUINASE"/>
    <property type="match status" value="1"/>
</dbReference>
<keyword evidence="7" id="KW-0057">Aromatic amino acid biosynthesis</keyword>
<organism evidence="8 9">
    <name type="scientific">Paenibacillus cineris</name>
    <dbReference type="NCBI Taxonomy" id="237530"/>
    <lineage>
        <taxon>Bacteria</taxon>
        <taxon>Bacillati</taxon>
        <taxon>Bacillota</taxon>
        <taxon>Bacilli</taxon>
        <taxon>Bacillales</taxon>
        <taxon>Paenibacillaceae</taxon>
        <taxon>Paenibacillus</taxon>
    </lineage>
</organism>
<comment type="caution">
    <text evidence="8">The sequence shown here is derived from an EMBL/GenBank/DDBJ whole genome shotgun (WGS) entry which is preliminary data.</text>
</comment>
<feature type="binding site" evidence="7">
    <location>
        <begin position="110"/>
        <end position="111"/>
    </location>
    <ligand>
        <name>substrate</name>
    </ligand>
</feature>
<dbReference type="EC" id="4.2.1.10" evidence="5 7"/>
<name>A0ABQ4LFR8_9BACL</name>
<dbReference type="Gene3D" id="3.40.50.9100">
    <property type="entry name" value="Dehydroquinase, class II"/>
    <property type="match status" value="1"/>
</dbReference>
<evidence type="ECO:0000313" key="8">
    <source>
        <dbReference type="EMBL" id="GIO55389.1"/>
    </source>
</evidence>
<sequence length="157" mass="16781">MTTKGGNTILRTIWVINGPNLNLLGLREPGVYGSQSLASIEEGLLEKAEALGVSVTFYQSNHEGDIIDRIHAAMGHADGIVLNPGALTHYSYAVRDAISSVKIPTVEVHLSNIHARETFRHTSVIAPVAVGQIAGFGAVSYELGMLALLRHLESQGQ</sequence>
<dbReference type="NCBIfam" id="NF003805">
    <property type="entry name" value="PRK05395.1-2"/>
    <property type="match status" value="1"/>
</dbReference>
<dbReference type="CDD" id="cd00466">
    <property type="entry name" value="DHQase_II"/>
    <property type="match status" value="1"/>
</dbReference>
<accession>A0ABQ4LFR8</accession>
<dbReference type="Pfam" id="PF01220">
    <property type="entry name" value="DHquinase_II"/>
    <property type="match status" value="1"/>
</dbReference>
<evidence type="ECO:0000256" key="6">
    <source>
        <dbReference type="ARBA" id="ARBA00023239"/>
    </source>
</evidence>
<dbReference type="Proteomes" id="UP000676601">
    <property type="component" value="Unassembled WGS sequence"/>
</dbReference>
<dbReference type="SUPFAM" id="SSF52304">
    <property type="entry name" value="Type II 3-dehydroquinate dehydratase"/>
    <property type="match status" value="1"/>
</dbReference>
<dbReference type="InterPro" id="IPR018509">
    <property type="entry name" value="DHquinase_II_CS"/>
</dbReference>
<comment type="catalytic activity">
    <reaction evidence="1 7">
        <text>3-dehydroquinate = 3-dehydroshikimate + H2O</text>
        <dbReference type="Rhea" id="RHEA:21096"/>
        <dbReference type="ChEBI" id="CHEBI:15377"/>
        <dbReference type="ChEBI" id="CHEBI:16630"/>
        <dbReference type="ChEBI" id="CHEBI:32364"/>
        <dbReference type="EC" id="4.2.1.10"/>
    </reaction>
</comment>
<comment type="subunit">
    <text evidence="4 7">Homododecamer.</text>
</comment>
<keyword evidence="7" id="KW-0028">Amino-acid biosynthesis</keyword>
<comment type="similarity">
    <text evidence="3 7">Belongs to the type-II 3-dehydroquinase family.</text>
</comment>
<comment type="pathway">
    <text evidence="2 7">Metabolic intermediate biosynthesis; chorismate biosynthesis; chorismate from D-erythrose 4-phosphate and phosphoenolpyruvate: step 3/7.</text>
</comment>
<feature type="binding site" evidence="7">
    <location>
        <position position="120"/>
    </location>
    <ligand>
        <name>substrate</name>
    </ligand>
</feature>
<dbReference type="EMBL" id="BORU01000001">
    <property type="protein sequence ID" value="GIO55389.1"/>
    <property type="molecule type" value="Genomic_DNA"/>
</dbReference>
<dbReference type="NCBIfam" id="NF003806">
    <property type="entry name" value="PRK05395.1-3"/>
    <property type="match status" value="1"/>
</dbReference>
<dbReference type="PIRSF" id="PIRSF001399">
    <property type="entry name" value="DHquinase_II"/>
    <property type="match status" value="1"/>
</dbReference>
<comment type="function">
    <text evidence="7">Catalyzes a trans-dehydration via an enolate intermediate.</text>
</comment>
<feature type="binding site" evidence="7">
    <location>
        <position position="96"/>
    </location>
    <ligand>
        <name>substrate</name>
    </ligand>
</feature>
<keyword evidence="9" id="KW-1185">Reference proteome</keyword>